<reference evidence="6 7" key="1">
    <citation type="submission" date="2018-09" db="EMBL/GenBank/DDBJ databases">
        <title>Paenibacillus SK2017-BO5.</title>
        <authorList>
            <person name="Piskunova J.V."/>
            <person name="Dubiley S.A."/>
            <person name="Severinov K.V."/>
        </authorList>
    </citation>
    <scope>NUCLEOTIDE SEQUENCE [LARGE SCALE GENOMIC DNA]</scope>
    <source>
        <strain evidence="6 7">BO5</strain>
    </source>
</reference>
<proteinExistence type="predicted"/>
<sequence>MINFFVGNTSEVIASVKSSNRLVLLYQYLVEHNDWITTQQLAAVLSCSVSTIRKELKTLKSFLPDTWFLESQRGKGIRLNRPSNQPILPLTHVVSDTDILQNLIRYLIHNESGCTLTELSRKLFYSVSAISKMMRILKQELRKYHLKLDTKPVKISGNEFHLRQFYFDYYLNSNCTASIQQETLTSIRTLMKSIEQTGGFKFCDISYIQLPIVFSIWQTRLCKKKFITNCPSVFFELGEPVRWMIPIIDRHLKILHIRASYRELHYGAALLLGVPRSEGKIEEEVLEPCHIDSVGKVIQYMEEKTRFPFSDDHILLQQVYDYAKHARIRWITGIHSYANQHAIKIKKCEFTLFNLIHEAMQQYFHDSASIRDDDIADITMFFVASKQGYRMQQKEKTILLYVNEIGVMRYVKLKLLENICGLVKIMTANYVHEMEYLALNKNIDVIVTTNQQNYTLLTNGIPVIHIGPIPSSYDFNIIKETLKM</sequence>
<keyword evidence="3" id="KW-0010">Activator</keyword>
<dbReference type="EMBL" id="QYZD01000004">
    <property type="protein sequence ID" value="RJG25147.1"/>
    <property type="molecule type" value="Genomic_DNA"/>
</dbReference>
<dbReference type="OrthoDB" id="3175596at2"/>
<evidence type="ECO:0000256" key="4">
    <source>
        <dbReference type="ARBA" id="ARBA00023163"/>
    </source>
</evidence>
<dbReference type="InterPro" id="IPR036390">
    <property type="entry name" value="WH_DNA-bd_sf"/>
</dbReference>
<dbReference type="PANTHER" id="PTHR30185">
    <property type="entry name" value="CRYPTIC BETA-GLUCOSIDE BGL OPERON ANTITERMINATOR"/>
    <property type="match status" value="1"/>
</dbReference>
<dbReference type="PROSITE" id="PS51372">
    <property type="entry name" value="PRD_2"/>
    <property type="match status" value="1"/>
</dbReference>
<dbReference type="PANTHER" id="PTHR30185:SF18">
    <property type="entry name" value="TRANSCRIPTIONAL REGULATOR MTLR"/>
    <property type="match status" value="1"/>
</dbReference>
<dbReference type="InterPro" id="IPR036634">
    <property type="entry name" value="PRD_sf"/>
</dbReference>
<evidence type="ECO:0000313" key="6">
    <source>
        <dbReference type="EMBL" id="RJG25147.1"/>
    </source>
</evidence>
<feature type="domain" description="PRD" evidence="5">
    <location>
        <begin position="285"/>
        <end position="392"/>
    </location>
</feature>
<evidence type="ECO:0000256" key="2">
    <source>
        <dbReference type="ARBA" id="ARBA00023015"/>
    </source>
</evidence>
<protein>
    <submittedName>
        <fullName evidence="6">HTH domain-containing protein</fullName>
    </submittedName>
</protein>
<keyword evidence="1" id="KW-0677">Repeat</keyword>
<evidence type="ECO:0000313" key="7">
    <source>
        <dbReference type="Proteomes" id="UP000266177"/>
    </source>
</evidence>
<accession>A0A3A3GJX1</accession>
<evidence type="ECO:0000256" key="1">
    <source>
        <dbReference type="ARBA" id="ARBA00022737"/>
    </source>
</evidence>
<dbReference type="Pfam" id="PF08280">
    <property type="entry name" value="HTH_Mga"/>
    <property type="match status" value="1"/>
</dbReference>
<dbReference type="GO" id="GO:0006355">
    <property type="term" value="P:regulation of DNA-templated transcription"/>
    <property type="evidence" value="ECO:0007669"/>
    <property type="project" value="InterPro"/>
</dbReference>
<dbReference type="InterPro" id="IPR013199">
    <property type="entry name" value="HTH_Mga_DNA-bd_dom"/>
</dbReference>
<evidence type="ECO:0000256" key="3">
    <source>
        <dbReference type="ARBA" id="ARBA00023159"/>
    </source>
</evidence>
<dbReference type="Gene3D" id="1.10.10.10">
    <property type="entry name" value="Winged helix-like DNA-binding domain superfamily/Winged helix DNA-binding domain"/>
    <property type="match status" value="1"/>
</dbReference>
<keyword evidence="2" id="KW-0805">Transcription regulation</keyword>
<dbReference type="InterPro" id="IPR050661">
    <property type="entry name" value="BglG_antiterminators"/>
</dbReference>
<gene>
    <name evidence="6" type="ORF">DQX05_06670</name>
</gene>
<evidence type="ECO:0000259" key="5">
    <source>
        <dbReference type="PROSITE" id="PS51372"/>
    </source>
</evidence>
<organism evidence="6 7">
    <name type="scientific">Paenibacillus thiaminolyticus</name>
    <name type="common">Bacillus thiaminolyticus</name>
    <dbReference type="NCBI Taxonomy" id="49283"/>
    <lineage>
        <taxon>Bacteria</taxon>
        <taxon>Bacillati</taxon>
        <taxon>Bacillota</taxon>
        <taxon>Bacilli</taxon>
        <taxon>Bacillales</taxon>
        <taxon>Paenibacillaceae</taxon>
        <taxon>Paenibacillus</taxon>
    </lineage>
</organism>
<dbReference type="SUPFAM" id="SSF63520">
    <property type="entry name" value="PTS-regulatory domain, PRD"/>
    <property type="match status" value="1"/>
</dbReference>
<dbReference type="Proteomes" id="UP000266177">
    <property type="component" value="Unassembled WGS sequence"/>
</dbReference>
<dbReference type="InterPro" id="IPR036388">
    <property type="entry name" value="WH-like_DNA-bd_sf"/>
</dbReference>
<keyword evidence="4" id="KW-0804">Transcription</keyword>
<comment type="caution">
    <text evidence="6">The sequence shown here is derived from an EMBL/GenBank/DDBJ whole genome shotgun (WGS) entry which is preliminary data.</text>
</comment>
<dbReference type="SUPFAM" id="SSF46785">
    <property type="entry name" value="Winged helix' DNA-binding domain"/>
    <property type="match status" value="1"/>
</dbReference>
<dbReference type="Pfam" id="PF05043">
    <property type="entry name" value="Mga"/>
    <property type="match status" value="1"/>
</dbReference>
<dbReference type="InterPro" id="IPR011608">
    <property type="entry name" value="PRD"/>
</dbReference>
<dbReference type="InterPro" id="IPR007737">
    <property type="entry name" value="Mga_HTH"/>
</dbReference>
<name>A0A3A3GJX1_PANTH</name>
<dbReference type="AlphaFoldDB" id="A0A3A3GJX1"/>